<evidence type="ECO:0000256" key="2">
    <source>
        <dbReference type="ARBA" id="ARBA00004496"/>
    </source>
</evidence>
<evidence type="ECO:0000313" key="7">
    <source>
        <dbReference type="EMBL" id="PIK47261.1"/>
    </source>
</evidence>
<proteinExistence type="inferred from homology"/>
<feature type="domain" description="Beta-Casp" evidence="6">
    <location>
        <begin position="308"/>
        <end position="436"/>
    </location>
</feature>
<dbReference type="InterPro" id="IPR022712">
    <property type="entry name" value="Beta_Casp"/>
</dbReference>
<evidence type="ECO:0000256" key="3">
    <source>
        <dbReference type="ARBA" id="ARBA00006861"/>
    </source>
</evidence>
<evidence type="ECO:0000256" key="1">
    <source>
        <dbReference type="ARBA" id="ARBA00004123"/>
    </source>
</evidence>
<reference evidence="7 8" key="1">
    <citation type="journal article" date="2017" name="PLoS Biol.">
        <title>The sea cucumber genome provides insights into morphological evolution and visceral regeneration.</title>
        <authorList>
            <person name="Zhang X."/>
            <person name="Sun L."/>
            <person name="Yuan J."/>
            <person name="Sun Y."/>
            <person name="Gao Y."/>
            <person name="Zhang L."/>
            <person name="Li S."/>
            <person name="Dai H."/>
            <person name="Hamel J.F."/>
            <person name="Liu C."/>
            <person name="Yu Y."/>
            <person name="Liu S."/>
            <person name="Lin W."/>
            <person name="Guo K."/>
            <person name="Jin S."/>
            <person name="Xu P."/>
            <person name="Storey K.B."/>
            <person name="Huan P."/>
            <person name="Zhang T."/>
            <person name="Zhou Y."/>
            <person name="Zhang J."/>
            <person name="Lin C."/>
            <person name="Li X."/>
            <person name="Xing L."/>
            <person name="Huo D."/>
            <person name="Sun M."/>
            <person name="Wang L."/>
            <person name="Mercier A."/>
            <person name="Li F."/>
            <person name="Yang H."/>
            <person name="Xiang J."/>
        </authorList>
    </citation>
    <scope>NUCLEOTIDE SEQUENCE [LARGE SCALE GENOMIC DNA]</scope>
    <source>
        <strain evidence="7">Shaxun</strain>
        <tissue evidence="7">Muscle</tissue>
    </source>
</reference>
<dbReference type="PANTHER" id="PTHR46094:SF1">
    <property type="entry name" value="INTEGRATOR COMPLEX SUBUNIT 9"/>
    <property type="match status" value="1"/>
</dbReference>
<keyword evidence="8" id="KW-1185">Reference proteome</keyword>
<accession>A0A2G8KGY3</accession>
<dbReference type="GO" id="GO:0005737">
    <property type="term" value="C:cytoplasm"/>
    <property type="evidence" value="ECO:0007669"/>
    <property type="project" value="UniProtKB-SubCell"/>
</dbReference>
<sequence>MKLYALSDHSSAPCLLLTFKGTSILLDCGLDMTSLQHFLPLTVVPSARIAKLPPWQPLMEKTSDKILRNELRECGGRVFVDSDLELCVPELPLINLSHVDTILISSYHCMLALPFITEYSEFKGTIYATEPTIKIGQMIMEELVEYINRVPKRKRAVFWKSVDLRKFLPSPLKEVAHLSSWRSCYSNQDIQSCISKIKPAAFSENLSLFGALKLTPLSSGYCLGSCNWVIKSEFEKISYISGSSLLTTHSLPISQEPLKNSDVVIFTGITQTPTHNPDSMLGEFCSTLAVTIKNGGNVLVPCYPSGVLYDLFECLAGYMDKMGLGQTPFFFISPVAEMSLDYSQILSEWLCESKMNKTYLPEPPFPHADLVKENWLKHFPSIHGEFTNQFRSPCVVFTGHPSLRMGDAVHFMEIWGKNSNNTVIFIEPDFPYLDALAPYQPLPMKAVYCPIDTALTYQQANKMIRELEPRQLIVPEKYLSPPLAMPSYTELVIEAEPPPVPFKRGQVLDLVVKRKTERIQIAQELAEELTPSEVKPGQVYATIMGELTVRDNKYKLEKFNSDSKLPFSVNSLGPKKRPLEKDEEQTSLEGPILKKHLYDNFSVEDFVQSLAQHGITDIKVEDSSSGCIIHLQADDALIQIEEGSTHIFSVAGNEPLRRKLRDILVACLPKF</sequence>
<keyword evidence="5" id="KW-0539">Nucleus</keyword>
<dbReference type="Pfam" id="PF21382">
    <property type="entry name" value="IntS9_C"/>
    <property type="match status" value="1"/>
</dbReference>
<dbReference type="InterPro" id="IPR036866">
    <property type="entry name" value="RibonucZ/Hydroxyglut_hydro"/>
</dbReference>
<dbReference type="Proteomes" id="UP000230750">
    <property type="component" value="Unassembled WGS sequence"/>
</dbReference>
<dbReference type="SMART" id="SM01027">
    <property type="entry name" value="Beta-Casp"/>
    <property type="match status" value="1"/>
</dbReference>
<dbReference type="AlphaFoldDB" id="A0A2G8KGY3"/>
<dbReference type="InterPro" id="IPR027074">
    <property type="entry name" value="Integrator_9su"/>
</dbReference>
<comment type="subcellular location">
    <subcellularLocation>
        <location evidence="2">Cytoplasm</location>
    </subcellularLocation>
    <subcellularLocation>
        <location evidence="1">Nucleus</location>
    </subcellularLocation>
</comment>
<dbReference type="STRING" id="307972.A0A2G8KGY3"/>
<comment type="caution">
    <text evidence="7">The sequence shown here is derived from an EMBL/GenBank/DDBJ whole genome shotgun (WGS) entry which is preliminary data.</text>
</comment>
<dbReference type="OrthoDB" id="5600060at2759"/>
<evidence type="ECO:0000256" key="4">
    <source>
        <dbReference type="ARBA" id="ARBA00022490"/>
    </source>
</evidence>
<evidence type="ECO:0000256" key="5">
    <source>
        <dbReference type="ARBA" id="ARBA00023242"/>
    </source>
</evidence>
<evidence type="ECO:0000313" key="8">
    <source>
        <dbReference type="Proteomes" id="UP000230750"/>
    </source>
</evidence>
<name>A0A2G8KGY3_STIJA</name>
<dbReference type="Gene3D" id="3.60.15.10">
    <property type="entry name" value="Ribonuclease Z/Hydroxyacylglutathione hydrolase-like"/>
    <property type="match status" value="1"/>
</dbReference>
<dbReference type="GO" id="GO:0032039">
    <property type="term" value="C:integrator complex"/>
    <property type="evidence" value="ECO:0007669"/>
    <property type="project" value="InterPro"/>
</dbReference>
<organism evidence="7 8">
    <name type="scientific">Stichopus japonicus</name>
    <name type="common">Sea cucumber</name>
    <dbReference type="NCBI Taxonomy" id="307972"/>
    <lineage>
        <taxon>Eukaryota</taxon>
        <taxon>Metazoa</taxon>
        <taxon>Echinodermata</taxon>
        <taxon>Eleutherozoa</taxon>
        <taxon>Echinozoa</taxon>
        <taxon>Holothuroidea</taxon>
        <taxon>Aspidochirotacea</taxon>
        <taxon>Aspidochirotida</taxon>
        <taxon>Stichopodidae</taxon>
        <taxon>Apostichopus</taxon>
    </lineage>
</organism>
<dbReference type="SUPFAM" id="SSF56281">
    <property type="entry name" value="Metallo-hydrolase/oxidoreductase"/>
    <property type="match status" value="1"/>
</dbReference>
<dbReference type="PANTHER" id="PTHR46094">
    <property type="entry name" value="INTEGRATOR COMPLEX SUBUNIT 9"/>
    <property type="match status" value="1"/>
</dbReference>
<dbReference type="InterPro" id="IPR001279">
    <property type="entry name" value="Metallo-B-lactamas"/>
</dbReference>
<evidence type="ECO:0000259" key="6">
    <source>
        <dbReference type="SMART" id="SM01027"/>
    </source>
</evidence>
<gene>
    <name evidence="7" type="ORF">BSL78_15872</name>
</gene>
<dbReference type="InterPro" id="IPR048660">
    <property type="entry name" value="IntS9-like_C"/>
</dbReference>
<dbReference type="GO" id="GO:0034472">
    <property type="term" value="P:snRNA 3'-end processing"/>
    <property type="evidence" value="ECO:0007669"/>
    <property type="project" value="TreeGrafter"/>
</dbReference>
<dbReference type="Pfam" id="PF16661">
    <property type="entry name" value="Lactamase_B_6"/>
    <property type="match status" value="1"/>
</dbReference>
<comment type="similarity">
    <text evidence="3">Belongs to the metallo-beta-lactamase superfamily. RNA-metabolizing metallo-beta-lactamase-like family. INTS9 subfamily.</text>
</comment>
<keyword evidence="4" id="KW-0963">Cytoplasm</keyword>
<protein>
    <submittedName>
        <fullName evidence="7">Putative integrator complex subunit 9-like</fullName>
    </submittedName>
</protein>
<dbReference type="EMBL" id="MRZV01000592">
    <property type="protein sequence ID" value="PIK47261.1"/>
    <property type="molecule type" value="Genomic_DNA"/>
</dbReference>